<comment type="caution">
    <text evidence="1">The sequence shown here is derived from an EMBL/GenBank/DDBJ whole genome shotgun (WGS) entry which is preliminary data.</text>
</comment>
<name>A0A565BMR5_9BRAS</name>
<protein>
    <submittedName>
        <fullName evidence="1">Uncharacterized protein</fullName>
    </submittedName>
</protein>
<dbReference type="Proteomes" id="UP000489600">
    <property type="component" value="Unassembled WGS sequence"/>
</dbReference>
<reference evidence="1" key="1">
    <citation type="submission" date="2019-07" db="EMBL/GenBank/DDBJ databases">
        <authorList>
            <person name="Dittberner H."/>
        </authorList>
    </citation>
    <scope>NUCLEOTIDE SEQUENCE [LARGE SCALE GENOMIC DNA]</scope>
</reference>
<dbReference type="EMBL" id="CABITT030000004">
    <property type="protein sequence ID" value="VVB02882.1"/>
    <property type="molecule type" value="Genomic_DNA"/>
</dbReference>
<accession>A0A565BMR5</accession>
<keyword evidence="2" id="KW-1185">Reference proteome</keyword>
<proteinExistence type="predicted"/>
<evidence type="ECO:0000313" key="2">
    <source>
        <dbReference type="Proteomes" id="UP000489600"/>
    </source>
</evidence>
<dbReference type="AlphaFoldDB" id="A0A565BMR5"/>
<evidence type="ECO:0000313" key="1">
    <source>
        <dbReference type="EMBL" id="VVB02882.1"/>
    </source>
</evidence>
<organism evidence="1 2">
    <name type="scientific">Arabis nemorensis</name>
    <dbReference type="NCBI Taxonomy" id="586526"/>
    <lineage>
        <taxon>Eukaryota</taxon>
        <taxon>Viridiplantae</taxon>
        <taxon>Streptophyta</taxon>
        <taxon>Embryophyta</taxon>
        <taxon>Tracheophyta</taxon>
        <taxon>Spermatophyta</taxon>
        <taxon>Magnoliopsida</taxon>
        <taxon>eudicotyledons</taxon>
        <taxon>Gunneridae</taxon>
        <taxon>Pentapetalae</taxon>
        <taxon>rosids</taxon>
        <taxon>malvids</taxon>
        <taxon>Brassicales</taxon>
        <taxon>Brassicaceae</taxon>
        <taxon>Arabideae</taxon>
        <taxon>Arabis</taxon>
    </lineage>
</organism>
<gene>
    <name evidence="1" type="ORF">ANE_LOCUS13326</name>
</gene>
<sequence>MFDTAPRNNLLLLANMFYSFPDAFENIRSFGFASLSATLSLLRGEHTGLQTVRGYFLLHGSIAVKASPEVFRQFHIFASFGIVQAAGFPTHWARRVIRSYRVVHFSPFPGDREAFDLYIIEHRYI</sequence>